<comment type="caution">
    <text evidence="2">The sequence shown here is derived from an EMBL/GenBank/DDBJ whole genome shotgun (WGS) entry which is preliminary data.</text>
</comment>
<dbReference type="AlphaFoldDB" id="A0A941DYW5"/>
<dbReference type="CDD" id="cd04301">
    <property type="entry name" value="NAT_SF"/>
    <property type="match status" value="1"/>
</dbReference>
<sequence length="200" mass="23573">MVIRTYEDNDEKGWLRCRVLSFLDTAYFDDVRREKENYAHPSVELVAEEGNQIIGIMDIECEQKPNTICSNENIISGMIWHIAVHPDFQRKGVATALLDKAIKYLRDMGIRRIEAWTRDDRWVNSWYESNHFIKKDAYFHVYIEGKEVEGTLKSEVLQLTPVSACAHYIGNNEEILNRFNRVHECSMYELILNHEQHNNH</sequence>
<dbReference type="RefSeq" id="WP_166530983.1">
    <property type="nucleotide sequence ID" value="NZ_JAGSOT010000092.1"/>
</dbReference>
<dbReference type="PROSITE" id="PS51186">
    <property type="entry name" value="GNAT"/>
    <property type="match status" value="1"/>
</dbReference>
<dbReference type="InterPro" id="IPR016181">
    <property type="entry name" value="Acyl_CoA_acyltransferase"/>
</dbReference>
<feature type="domain" description="N-acetyltransferase" evidence="1">
    <location>
        <begin position="1"/>
        <end position="172"/>
    </location>
</feature>
<protein>
    <submittedName>
        <fullName evidence="2">GNAT family N-acetyltransferase</fullName>
    </submittedName>
</protein>
<dbReference type="Proteomes" id="UP000675284">
    <property type="component" value="Unassembled WGS sequence"/>
</dbReference>
<dbReference type="Pfam" id="PF00583">
    <property type="entry name" value="Acetyltransf_1"/>
    <property type="match status" value="1"/>
</dbReference>
<dbReference type="InterPro" id="IPR050276">
    <property type="entry name" value="MshD_Acetyltransferase"/>
</dbReference>
<dbReference type="GO" id="GO:0016747">
    <property type="term" value="F:acyltransferase activity, transferring groups other than amino-acyl groups"/>
    <property type="evidence" value="ECO:0007669"/>
    <property type="project" value="InterPro"/>
</dbReference>
<accession>A0A941DYW5</accession>
<dbReference type="InterPro" id="IPR000182">
    <property type="entry name" value="GNAT_dom"/>
</dbReference>
<keyword evidence="3" id="KW-1185">Reference proteome</keyword>
<dbReference type="SUPFAM" id="SSF55729">
    <property type="entry name" value="Acyl-CoA N-acyltransferases (Nat)"/>
    <property type="match status" value="1"/>
</dbReference>
<gene>
    <name evidence="2" type="ORF">KCX74_19250</name>
</gene>
<name>A0A941DYW5_9BACI</name>
<evidence type="ECO:0000313" key="2">
    <source>
        <dbReference type="EMBL" id="MBR7798157.1"/>
    </source>
</evidence>
<organism evidence="2 3">
    <name type="scientific">Virgibacillus salarius</name>
    <dbReference type="NCBI Taxonomy" id="447199"/>
    <lineage>
        <taxon>Bacteria</taxon>
        <taxon>Bacillati</taxon>
        <taxon>Bacillota</taxon>
        <taxon>Bacilli</taxon>
        <taxon>Bacillales</taxon>
        <taxon>Bacillaceae</taxon>
        <taxon>Virgibacillus</taxon>
    </lineage>
</organism>
<dbReference type="EMBL" id="JAGSOT010000092">
    <property type="protein sequence ID" value="MBR7798157.1"/>
    <property type="molecule type" value="Genomic_DNA"/>
</dbReference>
<proteinExistence type="predicted"/>
<evidence type="ECO:0000313" key="3">
    <source>
        <dbReference type="Proteomes" id="UP000675284"/>
    </source>
</evidence>
<reference evidence="2" key="1">
    <citation type="submission" date="2021-04" db="EMBL/GenBank/DDBJ databases">
        <title>Isolation and polyphasic classification of algal microorganism.</title>
        <authorList>
            <person name="Wang S."/>
        </authorList>
    </citation>
    <scope>NUCLEOTIDE SEQUENCE</scope>
    <source>
        <strain evidence="2">720a</strain>
    </source>
</reference>
<dbReference type="Gene3D" id="3.40.630.30">
    <property type="match status" value="1"/>
</dbReference>
<dbReference type="PANTHER" id="PTHR43617">
    <property type="entry name" value="L-AMINO ACID N-ACETYLTRANSFERASE"/>
    <property type="match status" value="1"/>
</dbReference>
<evidence type="ECO:0000259" key="1">
    <source>
        <dbReference type="PROSITE" id="PS51186"/>
    </source>
</evidence>